<feature type="chain" id="PRO_5009443615" description="Amine dehydrogenase" evidence="9">
    <location>
        <begin position="21"/>
        <end position="375"/>
    </location>
</feature>
<proteinExistence type="inferred from homology"/>
<comment type="similarity">
    <text evidence="2">Belongs to the aromatic amine dehydrogenase heavy chain family.</text>
</comment>
<protein>
    <recommendedName>
        <fullName evidence="12">Amine dehydrogenase</fullName>
    </recommendedName>
</protein>
<evidence type="ECO:0000313" key="10">
    <source>
        <dbReference type="EMBL" id="AOZ69549.1"/>
    </source>
</evidence>
<dbReference type="AlphaFoldDB" id="A0A1D9MCS4"/>
<reference evidence="10 11" key="1">
    <citation type="submission" date="2016-10" db="EMBL/GenBank/DDBJ databases">
        <title>Rhodobacter sp. LPB0142, isolated from sea water.</title>
        <authorList>
            <person name="Kim E."/>
            <person name="Yi H."/>
        </authorList>
    </citation>
    <scope>NUCLEOTIDE SEQUENCE [LARGE SCALE GENOMIC DNA]</scope>
    <source>
        <strain evidence="10 11">LPB0142</strain>
    </source>
</reference>
<evidence type="ECO:0000256" key="2">
    <source>
        <dbReference type="ARBA" id="ARBA00010548"/>
    </source>
</evidence>
<dbReference type="KEGG" id="rhp:LPB142_09675"/>
<evidence type="ECO:0000256" key="3">
    <source>
        <dbReference type="ARBA" id="ARBA00022448"/>
    </source>
</evidence>
<organism evidence="10 11">
    <name type="scientific">Rhodobacter xanthinilyticus</name>
    <dbReference type="NCBI Taxonomy" id="1850250"/>
    <lineage>
        <taxon>Bacteria</taxon>
        <taxon>Pseudomonadati</taxon>
        <taxon>Pseudomonadota</taxon>
        <taxon>Alphaproteobacteria</taxon>
        <taxon>Rhodobacterales</taxon>
        <taxon>Rhodobacter group</taxon>
        <taxon>Rhodobacter</taxon>
    </lineage>
</organism>
<evidence type="ECO:0000256" key="1">
    <source>
        <dbReference type="ARBA" id="ARBA00004418"/>
    </source>
</evidence>
<dbReference type="GO" id="GO:0042597">
    <property type="term" value="C:periplasmic space"/>
    <property type="evidence" value="ECO:0007669"/>
    <property type="project" value="UniProtKB-SubCell"/>
</dbReference>
<evidence type="ECO:0000256" key="5">
    <source>
        <dbReference type="ARBA" id="ARBA00022764"/>
    </source>
</evidence>
<gene>
    <name evidence="10" type="ORF">LPB142_09675</name>
</gene>
<keyword evidence="4 9" id="KW-0732">Signal</keyword>
<keyword evidence="3" id="KW-0813">Transport</keyword>
<evidence type="ECO:0000313" key="11">
    <source>
        <dbReference type="Proteomes" id="UP000176562"/>
    </source>
</evidence>
<dbReference type="STRING" id="1850250.LPB142_09675"/>
<keyword evidence="7" id="KW-0560">Oxidoreductase</keyword>
<accession>A0A1D9MCS4</accession>
<dbReference type="InterPro" id="IPR009451">
    <property type="entry name" value="Metamine_DH_Hvc"/>
</dbReference>
<keyword evidence="11" id="KW-1185">Reference proteome</keyword>
<evidence type="ECO:0000256" key="9">
    <source>
        <dbReference type="SAM" id="SignalP"/>
    </source>
</evidence>
<sequence>MRPLILALPLGLALLAPALAEEFTPEVVTTKETIDPGANVFVSQQQWIGAGSIAVFDQETLKLKELLPTGAMSLMLISPDGKTAWAQSSFMKRITYGPNEMVLTSYDIPTGKIGPEVVLPPKAAMALGYSSLLKVTADGKFILVQNATPASSVTVVDLAKGTVAQELPTPGCWGIYPAPEGAKFSTICGDGSFASYTLSEDGASAEKAASAPVFDPEADPIFIQEARIGDTLYFVTYGGKLIGVSDKGAAPEKVSEADFVAGTEGAWAPGGYNLLTANAEKGVLFVTMHPGAYDGSHKLASKEIWAIEAASGKVLAKSEAEGLGSISVTPGAEPALFATTEEGHLYKFTMDGDYKLTKAGEAGLAGFAMHVAVVE</sequence>
<dbReference type="InterPro" id="IPR011044">
    <property type="entry name" value="Quino_amine_DH_bsu"/>
</dbReference>
<dbReference type="Proteomes" id="UP000176562">
    <property type="component" value="Chromosome"/>
</dbReference>
<evidence type="ECO:0000256" key="7">
    <source>
        <dbReference type="ARBA" id="ARBA00023002"/>
    </source>
</evidence>
<evidence type="ECO:0008006" key="12">
    <source>
        <dbReference type="Google" id="ProtNLM"/>
    </source>
</evidence>
<keyword evidence="6" id="KW-0249">Electron transport</keyword>
<keyword evidence="8" id="KW-1015">Disulfide bond</keyword>
<evidence type="ECO:0000256" key="6">
    <source>
        <dbReference type="ARBA" id="ARBA00022982"/>
    </source>
</evidence>
<dbReference type="InterPro" id="IPR015943">
    <property type="entry name" value="WD40/YVTN_repeat-like_dom_sf"/>
</dbReference>
<feature type="disulfide bond" evidence="8">
    <location>
        <begin position="172"/>
        <end position="188"/>
    </location>
</feature>
<dbReference type="Gene3D" id="2.130.10.10">
    <property type="entry name" value="YVTN repeat-like/Quinoprotein amine dehydrogenase"/>
    <property type="match status" value="1"/>
</dbReference>
<dbReference type="Pfam" id="PF06433">
    <property type="entry name" value="Me-amine-dh_H"/>
    <property type="match status" value="1"/>
</dbReference>
<feature type="signal peptide" evidence="9">
    <location>
        <begin position="1"/>
        <end position="20"/>
    </location>
</feature>
<evidence type="ECO:0000256" key="8">
    <source>
        <dbReference type="PIRSR" id="PIRSR609451-50"/>
    </source>
</evidence>
<dbReference type="SUPFAM" id="SSF50969">
    <property type="entry name" value="YVTN repeat-like/Quinoprotein amine dehydrogenase"/>
    <property type="match status" value="1"/>
</dbReference>
<comment type="subcellular location">
    <subcellularLocation>
        <location evidence="1">Periplasm</location>
    </subcellularLocation>
</comment>
<name>A0A1D9MCS4_9RHOB</name>
<dbReference type="EMBL" id="CP017781">
    <property type="protein sequence ID" value="AOZ69549.1"/>
    <property type="molecule type" value="Genomic_DNA"/>
</dbReference>
<evidence type="ECO:0000256" key="4">
    <source>
        <dbReference type="ARBA" id="ARBA00022729"/>
    </source>
</evidence>
<keyword evidence="5" id="KW-0574">Periplasm</keyword>
<dbReference type="GO" id="GO:0030058">
    <property type="term" value="F:aliphatic amine dehydrogenase activity"/>
    <property type="evidence" value="ECO:0007669"/>
    <property type="project" value="InterPro"/>
</dbReference>